<keyword evidence="6" id="KW-0347">Helicase</keyword>
<evidence type="ECO:0000313" key="6">
    <source>
        <dbReference type="EMBL" id="MFC3884117.1"/>
    </source>
</evidence>
<dbReference type="PANTHER" id="PTHR11472">
    <property type="entry name" value="DNA REPAIR DEAD HELICASE RAD3/XP-D SUBFAMILY MEMBER"/>
    <property type="match status" value="1"/>
</dbReference>
<dbReference type="SMART" id="SM00491">
    <property type="entry name" value="HELICc2"/>
    <property type="match status" value="1"/>
</dbReference>
<feature type="domain" description="Helicase ATP-binding" evidence="5">
    <location>
        <begin position="29"/>
        <end position="303"/>
    </location>
</feature>
<evidence type="ECO:0000256" key="2">
    <source>
        <dbReference type="ARBA" id="ARBA00022801"/>
    </source>
</evidence>
<dbReference type="Pfam" id="PF13307">
    <property type="entry name" value="Helicase_C_2"/>
    <property type="match status" value="1"/>
</dbReference>
<dbReference type="GO" id="GO:0016787">
    <property type="term" value="F:hydrolase activity"/>
    <property type="evidence" value="ECO:0007669"/>
    <property type="project" value="UniProtKB-KW"/>
</dbReference>
<dbReference type="Gene3D" id="3.40.50.300">
    <property type="entry name" value="P-loop containing nucleotide triphosphate hydrolases"/>
    <property type="match status" value="2"/>
</dbReference>
<reference evidence="7" key="1">
    <citation type="journal article" date="2019" name="Int. J. Syst. Evol. Microbiol.">
        <title>The Global Catalogue of Microorganisms (GCM) 10K type strain sequencing project: providing services to taxonomists for standard genome sequencing and annotation.</title>
        <authorList>
            <consortium name="The Broad Institute Genomics Platform"/>
            <consortium name="The Broad Institute Genome Sequencing Center for Infectious Disease"/>
            <person name="Wu L."/>
            <person name="Ma J."/>
        </authorList>
    </citation>
    <scope>NUCLEOTIDE SEQUENCE [LARGE SCALE GENOMIC DNA]</scope>
    <source>
        <strain evidence="7">CCUG 61889</strain>
    </source>
</reference>
<evidence type="ECO:0000256" key="3">
    <source>
        <dbReference type="ARBA" id="ARBA00022840"/>
    </source>
</evidence>
<dbReference type="SUPFAM" id="SSF52540">
    <property type="entry name" value="P-loop containing nucleoside triphosphate hydrolases"/>
    <property type="match status" value="1"/>
</dbReference>
<comment type="caution">
    <text evidence="6">The sequence shown here is derived from an EMBL/GenBank/DDBJ whole genome shotgun (WGS) entry which is preliminary data.</text>
</comment>
<dbReference type="PROSITE" id="PS51193">
    <property type="entry name" value="HELICASE_ATP_BIND_2"/>
    <property type="match status" value="1"/>
</dbReference>
<dbReference type="EMBL" id="JBHRZT010000052">
    <property type="protein sequence ID" value="MFC3884117.1"/>
    <property type="molecule type" value="Genomic_DNA"/>
</dbReference>
<proteinExistence type="inferred from homology"/>
<dbReference type="PANTHER" id="PTHR11472:SF57">
    <property type="entry name" value="ATP-DEPENDENT HELICASE YPVA-RELATED"/>
    <property type="match status" value="1"/>
</dbReference>
<comment type="similarity">
    <text evidence="4">Belongs to the helicase family. DinG subfamily.</text>
</comment>
<gene>
    <name evidence="6" type="ORF">ACFOU2_11685</name>
</gene>
<keyword evidence="1" id="KW-0547">Nucleotide-binding</keyword>
<dbReference type="EC" id="3.6.4.12" evidence="6"/>
<dbReference type="InterPro" id="IPR006555">
    <property type="entry name" value="ATP-dep_Helicase_C"/>
</dbReference>
<sequence>MIRERLPFALEPKENFFDKLNEWIGDVFYDLLPEAGLELRDEQIFMAFQVERAFKEKKVMFAEAGVGTGKTIVYLLYALCYARYTGKPAIIACADETLIEQLVKKEGDIVKLSNILGLNMDVRLAKSQDQYLCLKKLDEASMRLDHEGIEEIYDSLPPFVHEHGAMQSFHHYGDRKEYPHLADEEWKLVSWDSFQDCSSCDQRHRCGLTLSREHYRKSVDLIICSHDFYMEHVWTYEARKREGQLPLLPESCAVVFDEGHLLEFAAQKALTYRVQENTLENLLTRLLENDVREEFALKVERAIEVYGEFFNVLSSSTKNIEGSNRKEINLNQELSQAASRLLGILEQIGNEMVFESETYTIEEYALKIVDEYLDQIDYSIHLFLENENAIYWAEEHEGELTLVVMPQAVKDILKEKVFSKKIPYLFTSATLSDNQSFDYLAYSLGISDYLSFSVESPFEYEEQMTLTIKQVPNAEMSFVDKFDYSMKMIEKTNGRALFLFNSREELMQFKNAVVYEDRYTFLFEGDQEISKLVSRFQQEEETILCAVHLWEGLDIPGPSLSNVIIWSLPYPPNDPVFQAKRNQVADPFWDAEMPYMLLRLKQGVGRLVRSHDDKGYVTIFVPENTDQEVLDIITSNLPTTPEIA</sequence>
<organism evidence="6 7">
    <name type="scientific">Bacillus songklensis</name>
    <dbReference type="NCBI Taxonomy" id="1069116"/>
    <lineage>
        <taxon>Bacteria</taxon>
        <taxon>Bacillati</taxon>
        <taxon>Bacillota</taxon>
        <taxon>Bacilli</taxon>
        <taxon>Bacillales</taxon>
        <taxon>Bacillaceae</taxon>
        <taxon>Bacillus</taxon>
    </lineage>
</organism>
<evidence type="ECO:0000259" key="5">
    <source>
        <dbReference type="PROSITE" id="PS51193"/>
    </source>
</evidence>
<dbReference type="InterPro" id="IPR045028">
    <property type="entry name" value="DinG/Rad3-like"/>
</dbReference>
<keyword evidence="2 6" id="KW-0378">Hydrolase</keyword>
<dbReference type="InterPro" id="IPR027417">
    <property type="entry name" value="P-loop_NTPase"/>
</dbReference>
<keyword evidence="7" id="KW-1185">Reference proteome</keyword>
<accession>A0ABV8B1H5</accession>
<evidence type="ECO:0000256" key="1">
    <source>
        <dbReference type="ARBA" id="ARBA00022741"/>
    </source>
</evidence>
<dbReference type="InterPro" id="IPR014013">
    <property type="entry name" value="Helic_SF1/SF2_ATP-bd_DinG/Rad3"/>
</dbReference>
<dbReference type="GO" id="GO:0003678">
    <property type="term" value="F:DNA helicase activity"/>
    <property type="evidence" value="ECO:0007669"/>
    <property type="project" value="UniProtKB-EC"/>
</dbReference>
<name>A0ABV8B1H5_9BACI</name>
<dbReference type="RefSeq" id="WP_377915268.1">
    <property type="nucleotide sequence ID" value="NZ_JBHRZT010000052.1"/>
</dbReference>
<evidence type="ECO:0000313" key="7">
    <source>
        <dbReference type="Proteomes" id="UP001595752"/>
    </source>
</evidence>
<dbReference type="Proteomes" id="UP001595752">
    <property type="component" value="Unassembled WGS sequence"/>
</dbReference>
<keyword evidence="3" id="KW-0067">ATP-binding</keyword>
<protein>
    <submittedName>
        <fullName evidence="6">ATP-dependent DNA helicase</fullName>
        <ecNumber evidence="6">3.6.4.12</ecNumber>
    </submittedName>
</protein>
<evidence type="ECO:0000256" key="4">
    <source>
        <dbReference type="ARBA" id="ARBA00038058"/>
    </source>
</evidence>